<dbReference type="InterPro" id="IPR002539">
    <property type="entry name" value="MaoC-like_dom"/>
</dbReference>
<dbReference type="Gene3D" id="3.10.129.10">
    <property type="entry name" value="Hotdog Thioesterase"/>
    <property type="match status" value="2"/>
</dbReference>
<evidence type="ECO:0000259" key="2">
    <source>
        <dbReference type="Pfam" id="PF01575"/>
    </source>
</evidence>
<reference evidence="3 4" key="1">
    <citation type="journal article" date="2012" name="J. Bacteriol.">
        <title>Genome Sequence of Blastococcus saxobsidens DD2, a Stone-Inhabiting Bacterium.</title>
        <authorList>
            <person name="Chouaia B."/>
            <person name="Crotti E."/>
            <person name="Brusetti L."/>
            <person name="Daffonchio D."/>
            <person name="Essoussi I."/>
            <person name="Nouioui I."/>
            <person name="Sbissi I."/>
            <person name="Ghodhbane-Gtari F."/>
            <person name="Gtari M."/>
            <person name="Vacherie B."/>
            <person name="Barbe V."/>
            <person name="Medigue C."/>
            <person name="Gury J."/>
            <person name="Pujic P."/>
            <person name="Normand P."/>
        </authorList>
    </citation>
    <scope>NUCLEOTIDE SEQUENCE [LARGE SCALE GENOMIC DNA]</scope>
    <source>
        <strain evidence="3 4">DD2</strain>
    </source>
</reference>
<feature type="domain" description="MaoC-like" evidence="2">
    <location>
        <begin position="224"/>
        <end position="296"/>
    </location>
</feature>
<reference evidence="4" key="2">
    <citation type="submission" date="2012-02" db="EMBL/GenBank/DDBJ databases">
        <title>Complete genome sequence of Blastococcus saxobsidens strain DD2.</title>
        <authorList>
            <person name="Genoscope."/>
        </authorList>
    </citation>
    <scope>NUCLEOTIDE SEQUENCE [LARGE SCALE GENOMIC DNA]</scope>
    <source>
        <strain evidence="4">DD2</strain>
    </source>
</reference>
<dbReference type="Proteomes" id="UP000007517">
    <property type="component" value="Chromosome"/>
</dbReference>
<accession>H6RSY6</accession>
<proteinExistence type="inferred from homology"/>
<keyword evidence="4" id="KW-1185">Reference proteome</keyword>
<evidence type="ECO:0000313" key="3">
    <source>
        <dbReference type="EMBL" id="CCG04289.1"/>
    </source>
</evidence>
<dbReference type="Pfam" id="PF01575">
    <property type="entry name" value="MaoC_dehydratas"/>
    <property type="match status" value="1"/>
</dbReference>
<dbReference type="SUPFAM" id="SSF54637">
    <property type="entry name" value="Thioesterase/thiol ester dehydrase-isomerase"/>
    <property type="match status" value="2"/>
</dbReference>
<comment type="similarity">
    <text evidence="1">Belongs to the enoyl-CoA hydratase/isomerase family.</text>
</comment>
<dbReference type="AlphaFoldDB" id="H6RSY6"/>
<dbReference type="HOGENOM" id="CLU_851714_0_0_11"/>
<organism evidence="3 4">
    <name type="scientific">Blastococcus saxobsidens (strain DD2)</name>
    <dbReference type="NCBI Taxonomy" id="1146883"/>
    <lineage>
        <taxon>Bacteria</taxon>
        <taxon>Bacillati</taxon>
        <taxon>Actinomycetota</taxon>
        <taxon>Actinomycetes</taxon>
        <taxon>Geodermatophilales</taxon>
        <taxon>Geodermatophilaceae</taxon>
        <taxon>Blastococcus</taxon>
    </lineage>
</organism>
<dbReference type="RefSeq" id="WP_014377168.1">
    <property type="nucleotide sequence ID" value="NC_016943.1"/>
</dbReference>
<dbReference type="KEGG" id="bsd:BLASA_3422"/>
<sequence length="326" mass="35028">MPIVLPSDRPKFSWENLSVGDDLGRVEGRVDAAAVRTHAFAIGDDPKRYLGQQDGFAPPSLLVNDLLKLFLLGYDCTPPAVGGLHTKAQIDYLAPLPVGDPVVLTGTHVAKYVRRGRPHRSCASQAQTPSGNVVARMLATETVGYAVDEAGEHGQPPESWVDGFPRVEGQIDGSTRIEPGGAEPAVGQTLGPLVREVSFEESVAFSGFPFSWAQEHPSAVRIGLHTDPETARRAGYPRPVIQGLLSAGHLTQLLLDYYGDRVINGSKLALSFIAPVMTGSTLSSYATVRRQLDIDGRQVNELSLLTQDQDERLVTVGYARVPALGS</sequence>
<dbReference type="eggNOG" id="COG2030">
    <property type="taxonomic scope" value="Bacteria"/>
</dbReference>
<evidence type="ECO:0000313" key="4">
    <source>
        <dbReference type="Proteomes" id="UP000007517"/>
    </source>
</evidence>
<dbReference type="InterPro" id="IPR029069">
    <property type="entry name" value="HotDog_dom_sf"/>
</dbReference>
<gene>
    <name evidence="3" type="ordered locus">BLASA_3422</name>
</gene>
<dbReference type="CDD" id="cd03441">
    <property type="entry name" value="R_hydratase_like"/>
    <property type="match status" value="1"/>
</dbReference>
<protein>
    <recommendedName>
        <fullName evidence="2">MaoC-like domain-containing protein</fullName>
    </recommendedName>
</protein>
<dbReference type="STRING" id="1146883.BLASA_3422"/>
<dbReference type="EMBL" id="FO117623">
    <property type="protein sequence ID" value="CCG04289.1"/>
    <property type="molecule type" value="Genomic_DNA"/>
</dbReference>
<evidence type="ECO:0000256" key="1">
    <source>
        <dbReference type="ARBA" id="ARBA00005254"/>
    </source>
</evidence>
<name>H6RSY6_BLASD</name>